<dbReference type="OrthoDB" id="987824at2759"/>
<comment type="caution">
    <text evidence="1">The sequence shown here is derived from an EMBL/GenBank/DDBJ whole genome shotgun (WGS) entry which is preliminary data.</text>
</comment>
<dbReference type="Pfam" id="PF06219">
    <property type="entry name" value="DUF1005"/>
    <property type="match status" value="3"/>
</dbReference>
<dbReference type="InterPro" id="IPR010410">
    <property type="entry name" value="DUF1005"/>
</dbReference>
<dbReference type="PANTHER" id="PTHR31317:SF14">
    <property type="entry name" value="DUF1005 FAMILY PROTEIN (DUF1005)"/>
    <property type="match status" value="1"/>
</dbReference>
<proteinExistence type="predicted"/>
<organism evidence="1 2">
    <name type="scientific">Gossypium anomalum</name>
    <dbReference type="NCBI Taxonomy" id="47600"/>
    <lineage>
        <taxon>Eukaryota</taxon>
        <taxon>Viridiplantae</taxon>
        <taxon>Streptophyta</taxon>
        <taxon>Embryophyta</taxon>
        <taxon>Tracheophyta</taxon>
        <taxon>Spermatophyta</taxon>
        <taxon>Magnoliopsida</taxon>
        <taxon>eudicotyledons</taxon>
        <taxon>Gunneridae</taxon>
        <taxon>Pentapetalae</taxon>
        <taxon>rosids</taxon>
        <taxon>malvids</taxon>
        <taxon>Malvales</taxon>
        <taxon>Malvaceae</taxon>
        <taxon>Malvoideae</taxon>
        <taxon>Gossypium</taxon>
    </lineage>
</organism>
<reference evidence="1 2" key="1">
    <citation type="journal article" date="2021" name="bioRxiv">
        <title>The Gossypium anomalum genome as a resource for cotton improvement and evolutionary analysis of hybrid incompatibility.</title>
        <authorList>
            <person name="Grover C.E."/>
            <person name="Yuan D."/>
            <person name="Arick M.A."/>
            <person name="Miller E.R."/>
            <person name="Hu G."/>
            <person name="Peterson D.G."/>
            <person name="Wendel J.F."/>
            <person name="Udall J.A."/>
        </authorList>
    </citation>
    <scope>NUCLEOTIDE SEQUENCE [LARGE SCALE GENOMIC DNA]</scope>
    <source>
        <strain evidence="1">JFW-Udall</strain>
        <tissue evidence="1">Leaf</tissue>
    </source>
</reference>
<gene>
    <name evidence="1" type="ORF">CXB51_014894</name>
</gene>
<protein>
    <submittedName>
        <fullName evidence="1">Uncharacterized protein</fullName>
    </submittedName>
</protein>
<dbReference type="AlphaFoldDB" id="A0A8J5ZAH7"/>
<name>A0A8J5ZAH7_9ROSI</name>
<keyword evidence="2" id="KW-1185">Reference proteome</keyword>
<evidence type="ECO:0000313" key="1">
    <source>
        <dbReference type="EMBL" id="KAG8491515.1"/>
    </source>
</evidence>
<accession>A0A8J5ZAH7</accession>
<sequence>MDPSPFVCLIVESLALELSQATGSWVYPTATLCFCKLRLKKFPSQLTWFRLNNSSVVGNWWAGFRLLWTWIYHKPRLQPFEMSGRNWSEPNLIPNFSSNSVKKRNVAPLCFKFKATLENPCSVTSLALIVQNFGNYKHHIIPTRFYGQEERMDDNIIRRKRNARKEGCMIMIYDLSSSPITAASMITPFVPSPSSDRVSRSNLGAWLIFHPNSFSVNIWKPSGYKFELIASQHGSNNGIPIVEASISVKNDNGVLKSPVKGFVKGLSVEGEGKVNKPVVQVEIHHVICMADDALFVALSTAIDLSMIASCKLRKELCHDEEDPSS</sequence>
<dbReference type="Proteomes" id="UP000701853">
    <property type="component" value="Chromosome 6"/>
</dbReference>
<evidence type="ECO:0000313" key="2">
    <source>
        <dbReference type="Proteomes" id="UP000701853"/>
    </source>
</evidence>
<dbReference type="PANTHER" id="PTHR31317">
    <property type="entry name" value="OS08G0163500 PROTEIN"/>
    <property type="match status" value="1"/>
</dbReference>
<dbReference type="EMBL" id="JAHUZN010000006">
    <property type="protein sequence ID" value="KAG8491515.1"/>
    <property type="molecule type" value="Genomic_DNA"/>
</dbReference>